<dbReference type="PANTHER" id="PTHR46730">
    <property type="entry name" value="POLYCYSTIN-1"/>
    <property type="match status" value="1"/>
</dbReference>
<dbReference type="CDD" id="cd00146">
    <property type="entry name" value="PKD"/>
    <property type="match status" value="2"/>
</dbReference>
<evidence type="ECO:0000256" key="2">
    <source>
        <dbReference type="ARBA" id="ARBA00022692"/>
    </source>
</evidence>
<keyword evidence="3" id="KW-0677">Repeat</keyword>
<dbReference type="GO" id="GO:0006816">
    <property type="term" value="P:calcium ion transport"/>
    <property type="evidence" value="ECO:0007669"/>
    <property type="project" value="TreeGrafter"/>
</dbReference>
<dbReference type="InterPro" id="IPR035986">
    <property type="entry name" value="PKD_dom_sf"/>
</dbReference>
<accession>X0WXD9</accession>
<keyword evidence="4" id="KW-1133">Transmembrane helix</keyword>
<dbReference type="PANTHER" id="PTHR46730:SF1">
    <property type="entry name" value="PLAT DOMAIN-CONTAINING PROTEIN"/>
    <property type="match status" value="1"/>
</dbReference>
<comment type="subcellular location">
    <subcellularLocation>
        <location evidence="1">Membrane</location>
        <topology evidence="1">Multi-pass membrane protein</topology>
    </subcellularLocation>
</comment>
<dbReference type="EMBL" id="BARS01047693">
    <property type="protein sequence ID" value="GAG29103.1"/>
    <property type="molecule type" value="Genomic_DNA"/>
</dbReference>
<dbReference type="AlphaFoldDB" id="X0WXD9"/>
<feature type="domain" description="PKD" evidence="6">
    <location>
        <begin position="25"/>
        <end position="108"/>
    </location>
</feature>
<dbReference type="InterPro" id="IPR013783">
    <property type="entry name" value="Ig-like_fold"/>
</dbReference>
<dbReference type="InterPro" id="IPR022409">
    <property type="entry name" value="PKD/Chitinase_dom"/>
</dbReference>
<protein>
    <recommendedName>
        <fullName evidence="6">PKD domain-containing protein</fullName>
    </recommendedName>
</protein>
<dbReference type="SUPFAM" id="SSF49299">
    <property type="entry name" value="PKD domain"/>
    <property type="match status" value="2"/>
</dbReference>
<reference evidence="7" key="1">
    <citation type="journal article" date="2014" name="Front. Microbiol.">
        <title>High frequency of phylogenetically diverse reductive dehalogenase-homologous genes in deep subseafloor sedimentary metagenomes.</title>
        <authorList>
            <person name="Kawai M."/>
            <person name="Futagami T."/>
            <person name="Toyoda A."/>
            <person name="Takaki Y."/>
            <person name="Nishi S."/>
            <person name="Hori S."/>
            <person name="Arai W."/>
            <person name="Tsubouchi T."/>
            <person name="Morono Y."/>
            <person name="Uchiyama I."/>
            <person name="Ito T."/>
            <person name="Fujiyama A."/>
            <person name="Inagaki F."/>
            <person name="Takami H."/>
        </authorList>
    </citation>
    <scope>NUCLEOTIDE SEQUENCE</scope>
    <source>
        <strain evidence="7">Expedition CK06-06</strain>
    </source>
</reference>
<evidence type="ECO:0000259" key="6">
    <source>
        <dbReference type="PROSITE" id="PS50093"/>
    </source>
</evidence>
<name>X0WXD9_9ZZZZ</name>
<keyword evidence="2" id="KW-0812">Transmembrane</keyword>
<dbReference type="InterPro" id="IPR000601">
    <property type="entry name" value="PKD_dom"/>
</dbReference>
<organism evidence="7">
    <name type="scientific">marine sediment metagenome</name>
    <dbReference type="NCBI Taxonomy" id="412755"/>
    <lineage>
        <taxon>unclassified sequences</taxon>
        <taxon>metagenomes</taxon>
        <taxon>ecological metagenomes</taxon>
    </lineage>
</organism>
<dbReference type="GO" id="GO:0005261">
    <property type="term" value="F:monoatomic cation channel activity"/>
    <property type="evidence" value="ECO:0007669"/>
    <property type="project" value="TreeGrafter"/>
</dbReference>
<keyword evidence="5" id="KW-0472">Membrane</keyword>
<dbReference type="Pfam" id="PF18911">
    <property type="entry name" value="PKD_4"/>
    <property type="match status" value="1"/>
</dbReference>
<gene>
    <name evidence="7" type="ORF">S01H1_71609</name>
</gene>
<evidence type="ECO:0000256" key="4">
    <source>
        <dbReference type="ARBA" id="ARBA00022989"/>
    </source>
</evidence>
<sequence length="243" mass="27229">EYGSLNIDNSGVVWVDYDPDSVHWAPVADAGGLYFGDVGQEITFDASKSFAEGDITYYSWDFGDETTGTGVSPTHVYSQRGIYPVTLTVTDSEDSSATDTSWVGVEEPIDPPNKPSIDGPATGIAGTIYEYIFTASDPNGDKVYYYIDWGDYNIEEWIGPYISGETVNVSHTWTAQGNHRIRAKAKDIYDIESNWETLSVSMPKTKPYINTPFLQFLEQLMQRFPLLARLFQLPVFNKLLNLR</sequence>
<dbReference type="Gene3D" id="2.60.40.10">
    <property type="entry name" value="Immunoglobulins"/>
    <property type="match status" value="2"/>
</dbReference>
<comment type="caution">
    <text evidence="7">The sequence shown here is derived from an EMBL/GenBank/DDBJ whole genome shotgun (WGS) entry which is preliminary data.</text>
</comment>
<dbReference type="GO" id="GO:0005886">
    <property type="term" value="C:plasma membrane"/>
    <property type="evidence" value="ECO:0007669"/>
    <property type="project" value="TreeGrafter"/>
</dbReference>
<dbReference type="PROSITE" id="PS50093">
    <property type="entry name" value="PKD"/>
    <property type="match status" value="1"/>
</dbReference>
<evidence type="ECO:0000256" key="3">
    <source>
        <dbReference type="ARBA" id="ARBA00022737"/>
    </source>
</evidence>
<feature type="non-terminal residue" evidence="7">
    <location>
        <position position="1"/>
    </location>
</feature>
<dbReference type="SMART" id="SM00089">
    <property type="entry name" value="PKD"/>
    <property type="match status" value="1"/>
</dbReference>
<evidence type="ECO:0000256" key="1">
    <source>
        <dbReference type="ARBA" id="ARBA00004141"/>
    </source>
</evidence>
<evidence type="ECO:0000313" key="7">
    <source>
        <dbReference type="EMBL" id="GAG29103.1"/>
    </source>
</evidence>
<evidence type="ECO:0000256" key="5">
    <source>
        <dbReference type="ARBA" id="ARBA00023136"/>
    </source>
</evidence>
<proteinExistence type="predicted"/>